<evidence type="ECO:0000313" key="8">
    <source>
        <dbReference type="EMBL" id="KAJ5310983.1"/>
    </source>
</evidence>
<dbReference type="InterPro" id="IPR008253">
    <property type="entry name" value="Marvel"/>
</dbReference>
<dbReference type="Pfam" id="PF01284">
    <property type="entry name" value="MARVEL"/>
    <property type="match status" value="1"/>
</dbReference>
<organism evidence="8 9">
    <name type="scientific">Penicillium atrosanguineum</name>
    <dbReference type="NCBI Taxonomy" id="1132637"/>
    <lineage>
        <taxon>Eukaryota</taxon>
        <taxon>Fungi</taxon>
        <taxon>Dikarya</taxon>
        <taxon>Ascomycota</taxon>
        <taxon>Pezizomycotina</taxon>
        <taxon>Eurotiomycetes</taxon>
        <taxon>Eurotiomycetidae</taxon>
        <taxon>Eurotiales</taxon>
        <taxon>Aspergillaceae</taxon>
        <taxon>Penicillium</taxon>
    </lineage>
</organism>
<proteinExistence type="predicted"/>
<accession>A0A9W9HD39</accession>
<keyword evidence="9" id="KW-1185">Reference proteome</keyword>
<keyword evidence="3 6" id="KW-1133">Transmembrane helix</keyword>
<evidence type="ECO:0000256" key="1">
    <source>
        <dbReference type="ARBA" id="ARBA00004141"/>
    </source>
</evidence>
<evidence type="ECO:0000313" key="9">
    <source>
        <dbReference type="Proteomes" id="UP001147746"/>
    </source>
</evidence>
<dbReference type="EMBL" id="JAPZBO010000007">
    <property type="protein sequence ID" value="KAJ5310983.1"/>
    <property type="molecule type" value="Genomic_DNA"/>
</dbReference>
<evidence type="ECO:0000256" key="2">
    <source>
        <dbReference type="ARBA" id="ARBA00022692"/>
    </source>
</evidence>
<evidence type="ECO:0000256" key="5">
    <source>
        <dbReference type="SAM" id="MobiDB-lite"/>
    </source>
</evidence>
<evidence type="ECO:0000259" key="7">
    <source>
        <dbReference type="Pfam" id="PF01284"/>
    </source>
</evidence>
<reference evidence="8" key="2">
    <citation type="journal article" date="2023" name="IMA Fungus">
        <title>Comparative genomic study of the Penicillium genus elucidates a diverse pangenome and 15 lateral gene transfer events.</title>
        <authorList>
            <person name="Petersen C."/>
            <person name="Sorensen T."/>
            <person name="Nielsen M.R."/>
            <person name="Sondergaard T.E."/>
            <person name="Sorensen J.L."/>
            <person name="Fitzpatrick D.A."/>
            <person name="Frisvad J.C."/>
            <person name="Nielsen K.L."/>
        </authorList>
    </citation>
    <scope>NUCLEOTIDE SEQUENCE</scope>
    <source>
        <strain evidence="8">IBT 21472</strain>
    </source>
</reference>
<feature type="transmembrane region" description="Helical" evidence="6">
    <location>
        <begin position="61"/>
        <end position="86"/>
    </location>
</feature>
<gene>
    <name evidence="8" type="ORF">N7476_006843</name>
</gene>
<feature type="transmembrane region" description="Helical" evidence="6">
    <location>
        <begin position="98"/>
        <end position="123"/>
    </location>
</feature>
<feature type="transmembrane region" description="Helical" evidence="6">
    <location>
        <begin position="135"/>
        <end position="166"/>
    </location>
</feature>
<evidence type="ECO:0000256" key="6">
    <source>
        <dbReference type="SAM" id="Phobius"/>
    </source>
</evidence>
<keyword evidence="4 6" id="KW-0472">Membrane</keyword>
<name>A0A9W9HD39_9EURO</name>
<comment type="caution">
    <text evidence="8">The sequence shown here is derived from an EMBL/GenBank/DDBJ whole genome shotgun (WGS) entry which is preliminary data.</text>
</comment>
<evidence type="ECO:0000256" key="3">
    <source>
        <dbReference type="ARBA" id="ARBA00022989"/>
    </source>
</evidence>
<reference evidence="8" key="1">
    <citation type="submission" date="2022-12" db="EMBL/GenBank/DDBJ databases">
        <authorList>
            <person name="Petersen C."/>
        </authorList>
    </citation>
    <scope>NUCLEOTIDE SEQUENCE</scope>
    <source>
        <strain evidence="8">IBT 21472</strain>
    </source>
</reference>
<dbReference type="GO" id="GO:0016020">
    <property type="term" value="C:membrane"/>
    <property type="evidence" value="ECO:0007669"/>
    <property type="project" value="UniProtKB-SubCell"/>
</dbReference>
<comment type="subcellular location">
    <subcellularLocation>
        <location evidence="1">Membrane</location>
        <topology evidence="1">Multi-pass membrane protein</topology>
    </subcellularLocation>
</comment>
<dbReference type="Proteomes" id="UP001147746">
    <property type="component" value="Unassembled WGS sequence"/>
</dbReference>
<feature type="domain" description="MARVEL" evidence="7">
    <location>
        <begin position="9"/>
        <end position="156"/>
    </location>
</feature>
<protein>
    <recommendedName>
        <fullName evidence="7">MARVEL domain-containing protein</fullName>
    </recommendedName>
</protein>
<keyword evidence="2 6" id="KW-0812">Transmembrane</keyword>
<evidence type="ECO:0000256" key="4">
    <source>
        <dbReference type="ARBA" id="ARBA00023136"/>
    </source>
</evidence>
<sequence>MLAFHIALYAIIGTCFAFSVIELGLCAYVVAVYTGSRTESYYDFIAGNEVSRTVHVSTPGILAFLVFSAVWSMLVSVVGLALPRLLTSKGKATVKSNNMLGVIFTVLYGVTWVFWLACFADIAANLDGITSYNDYLNAVIAFAVLLWLLFMALFILSILALCGVLFSDWLGYQSMRNAEAGHAPQEVREAGLPAHDATAHDVPTSTVPAPPPSELSIRNRDAEATHNQTISSTHSVSSPSAITSVELSGDSAVHPSHMSHA</sequence>
<feature type="region of interest" description="Disordered" evidence="5">
    <location>
        <begin position="224"/>
        <end position="261"/>
    </location>
</feature>
<feature type="transmembrane region" description="Helical" evidence="6">
    <location>
        <begin position="7"/>
        <end position="33"/>
    </location>
</feature>
<dbReference type="AlphaFoldDB" id="A0A9W9HD39"/>
<feature type="compositionally biased region" description="Low complexity" evidence="5">
    <location>
        <begin position="229"/>
        <end position="245"/>
    </location>
</feature>
<feature type="region of interest" description="Disordered" evidence="5">
    <location>
        <begin position="197"/>
        <end position="216"/>
    </location>
</feature>